<dbReference type="InterPro" id="IPR037883">
    <property type="entry name" value="Knr4/Smi1-like_sf"/>
</dbReference>
<feature type="compositionally biased region" description="Basic and acidic residues" evidence="1">
    <location>
        <begin position="86"/>
        <end position="113"/>
    </location>
</feature>
<dbReference type="InterPro" id="IPR018958">
    <property type="entry name" value="Knr4/Smi1-like_dom"/>
</dbReference>
<protein>
    <recommendedName>
        <fullName evidence="2">Knr4/Smi1-like domain-containing protein</fullName>
    </recommendedName>
</protein>
<dbReference type="SMART" id="SM00860">
    <property type="entry name" value="SMI1_KNR4"/>
    <property type="match status" value="1"/>
</dbReference>
<dbReference type="Pfam" id="PF09346">
    <property type="entry name" value="SMI1_KNR4"/>
    <property type="match status" value="1"/>
</dbReference>
<keyword evidence="4" id="KW-1185">Reference proteome</keyword>
<evidence type="ECO:0000259" key="2">
    <source>
        <dbReference type="SMART" id="SM00860"/>
    </source>
</evidence>
<dbReference type="Gene3D" id="3.40.1580.10">
    <property type="entry name" value="SMI1/KNR4-like"/>
    <property type="match status" value="1"/>
</dbReference>
<evidence type="ECO:0000256" key="1">
    <source>
        <dbReference type="SAM" id="MobiDB-lite"/>
    </source>
</evidence>
<feature type="domain" description="Knr4/Smi1-like" evidence="2">
    <location>
        <begin position="259"/>
        <end position="381"/>
    </location>
</feature>
<name>A0A6A5WZJ3_9PLEO</name>
<dbReference type="Proteomes" id="UP000799779">
    <property type="component" value="Unassembled WGS sequence"/>
</dbReference>
<dbReference type="EMBL" id="ML977567">
    <property type="protein sequence ID" value="KAF2004485.1"/>
    <property type="molecule type" value="Genomic_DNA"/>
</dbReference>
<gene>
    <name evidence="3" type="ORF">P154DRAFT_485155</name>
</gene>
<dbReference type="OrthoDB" id="2788868at2759"/>
<evidence type="ECO:0000313" key="3">
    <source>
        <dbReference type="EMBL" id="KAF2004485.1"/>
    </source>
</evidence>
<evidence type="ECO:0000313" key="4">
    <source>
        <dbReference type="Proteomes" id="UP000799779"/>
    </source>
</evidence>
<proteinExistence type="predicted"/>
<organism evidence="3 4">
    <name type="scientific">Amniculicola lignicola CBS 123094</name>
    <dbReference type="NCBI Taxonomy" id="1392246"/>
    <lineage>
        <taxon>Eukaryota</taxon>
        <taxon>Fungi</taxon>
        <taxon>Dikarya</taxon>
        <taxon>Ascomycota</taxon>
        <taxon>Pezizomycotina</taxon>
        <taxon>Dothideomycetes</taxon>
        <taxon>Pleosporomycetidae</taxon>
        <taxon>Pleosporales</taxon>
        <taxon>Amniculicolaceae</taxon>
        <taxon>Amniculicola</taxon>
    </lineage>
</organism>
<dbReference type="SUPFAM" id="SSF160631">
    <property type="entry name" value="SMI1/KNR4-like"/>
    <property type="match status" value="1"/>
</dbReference>
<reference evidence="3" key="1">
    <citation type="journal article" date="2020" name="Stud. Mycol.">
        <title>101 Dothideomycetes genomes: a test case for predicting lifestyles and emergence of pathogens.</title>
        <authorList>
            <person name="Haridas S."/>
            <person name="Albert R."/>
            <person name="Binder M."/>
            <person name="Bloem J."/>
            <person name="Labutti K."/>
            <person name="Salamov A."/>
            <person name="Andreopoulos B."/>
            <person name="Baker S."/>
            <person name="Barry K."/>
            <person name="Bills G."/>
            <person name="Bluhm B."/>
            <person name="Cannon C."/>
            <person name="Castanera R."/>
            <person name="Culley D."/>
            <person name="Daum C."/>
            <person name="Ezra D."/>
            <person name="Gonzalez J."/>
            <person name="Henrissat B."/>
            <person name="Kuo A."/>
            <person name="Liang C."/>
            <person name="Lipzen A."/>
            <person name="Lutzoni F."/>
            <person name="Magnuson J."/>
            <person name="Mondo S."/>
            <person name="Nolan M."/>
            <person name="Ohm R."/>
            <person name="Pangilinan J."/>
            <person name="Park H.-J."/>
            <person name="Ramirez L."/>
            <person name="Alfaro M."/>
            <person name="Sun H."/>
            <person name="Tritt A."/>
            <person name="Yoshinaga Y."/>
            <person name="Zwiers L.-H."/>
            <person name="Turgeon B."/>
            <person name="Goodwin S."/>
            <person name="Spatafora J."/>
            <person name="Crous P."/>
            <person name="Grigoriev I."/>
        </authorList>
    </citation>
    <scope>NUCLEOTIDE SEQUENCE</scope>
    <source>
        <strain evidence="3">CBS 123094</strain>
    </source>
</reference>
<accession>A0A6A5WZJ3</accession>
<dbReference type="AlphaFoldDB" id="A0A6A5WZJ3"/>
<feature type="region of interest" description="Disordered" evidence="1">
    <location>
        <begin position="85"/>
        <end position="113"/>
    </location>
</feature>
<sequence length="479" mass="54544">MPVSPIPHQQVSPFDRTRCLQLPNDELSEHIVSFAIQFAVLGYVDAAMRLISLLNQHDKFHRCQISTQNLWILWKLLGRWPEGEEEQVHEKIENERKRKAREREGGDGERNAKQAKETLAKIYDQANDGSYFPDVGSALVSALDLSLMLQEKGEEQENGGSPEEILKEISERIEERKQVDTLTESKRAWSMLKEGALAKLIGDVIADRVRNGKQEEEEDNLSISEILAIMDDNIRTNLESHIMFEELGNPIPDTLLHPPAPTSIIEEAEKRLNIKLPSDYKEFLSITNGLERPFGGVILEPPLHTVDNICWFSDNEDYFYDLPLYLPSEEIYFDLNYDFSEPWPSVGKAIKIGSWDIFYIWLLPPANVAEMQAKLTELLEDDELGEDKKEKIRNSMTEFAGSMEAFEKLEWCCVRWAAGSGASMTVYPSFRAYLGELAEEGGKGAKDLIVGSRFIGLDLRAESAREDEEDEGDRKQDEL</sequence>